<accession>A0A8H8CKB2</accession>
<keyword evidence="2" id="KW-0472">Membrane</keyword>
<feature type="transmembrane region" description="Helical" evidence="2">
    <location>
        <begin position="20"/>
        <end position="39"/>
    </location>
</feature>
<gene>
    <name evidence="3" type="ORF">JR316_006795</name>
</gene>
<evidence type="ECO:0000313" key="3">
    <source>
        <dbReference type="EMBL" id="KAG5168200.1"/>
    </source>
</evidence>
<keyword evidence="2" id="KW-0812">Transmembrane</keyword>
<feature type="transmembrane region" description="Helical" evidence="2">
    <location>
        <begin position="263"/>
        <end position="283"/>
    </location>
</feature>
<feature type="region of interest" description="Disordered" evidence="1">
    <location>
        <begin position="311"/>
        <end position="352"/>
    </location>
</feature>
<sequence>MVNFPAPVGGTAYADDFAPSILFAVLYAALVPLMLYRMFDRRSRTILLMQTVTFSIERVVIFALRASQSRNDHRRLSPGLATYMQVSFGMGYLGIAQDLVNLLRCMLVNPTYGSDTYFQSPAAMTKGGIYSPPPPGVPDEPKLRGLLRALMGYMSLAFFAALVPGIIANSVYRKGFHNQDTANRTASLRFVSSGVTLGLCLLIMFTAVWSLKRFPKNSKRATGVVFSVSGLMAVVAVYRLSIMHFKTTSLSDPNPLNDSAAKATFYIFHVLPEWVAITTLLIPNIRKLLGTGMWGDFRWRDMTPAQVEKWKTQQAKREHERNKKSGLSGDAHDEIPLQEKTKNTTSEVRVAV</sequence>
<keyword evidence="2" id="KW-1133">Transmembrane helix</keyword>
<feature type="transmembrane region" description="Helical" evidence="2">
    <location>
        <begin position="150"/>
        <end position="168"/>
    </location>
</feature>
<evidence type="ECO:0000256" key="2">
    <source>
        <dbReference type="SAM" id="Phobius"/>
    </source>
</evidence>
<dbReference type="AlphaFoldDB" id="A0A8H8CKB2"/>
<protein>
    <submittedName>
        <fullName evidence="3">Uncharacterized protein</fullName>
    </submittedName>
</protein>
<feature type="compositionally biased region" description="Basic and acidic residues" evidence="1">
    <location>
        <begin position="330"/>
        <end position="342"/>
    </location>
</feature>
<feature type="compositionally biased region" description="Basic and acidic residues" evidence="1">
    <location>
        <begin position="311"/>
        <end position="323"/>
    </location>
</feature>
<proteinExistence type="predicted"/>
<feature type="transmembrane region" description="Helical" evidence="2">
    <location>
        <begin position="223"/>
        <end position="243"/>
    </location>
</feature>
<comment type="caution">
    <text evidence="3">The sequence shown here is derived from an EMBL/GenBank/DDBJ whole genome shotgun (WGS) entry which is preliminary data.</text>
</comment>
<name>A0A8H8CKB2_PSICU</name>
<feature type="transmembrane region" description="Helical" evidence="2">
    <location>
        <begin position="188"/>
        <end position="211"/>
    </location>
</feature>
<organism evidence="3">
    <name type="scientific">Psilocybe cubensis</name>
    <name type="common">Psychedelic mushroom</name>
    <name type="synonym">Stropharia cubensis</name>
    <dbReference type="NCBI Taxonomy" id="181762"/>
    <lineage>
        <taxon>Eukaryota</taxon>
        <taxon>Fungi</taxon>
        <taxon>Dikarya</taxon>
        <taxon>Basidiomycota</taxon>
        <taxon>Agaricomycotina</taxon>
        <taxon>Agaricomycetes</taxon>
        <taxon>Agaricomycetidae</taxon>
        <taxon>Agaricales</taxon>
        <taxon>Agaricineae</taxon>
        <taxon>Strophariaceae</taxon>
        <taxon>Psilocybe</taxon>
    </lineage>
</organism>
<feature type="compositionally biased region" description="Polar residues" evidence="1">
    <location>
        <begin position="343"/>
        <end position="352"/>
    </location>
</feature>
<dbReference type="OrthoDB" id="2562239at2759"/>
<reference evidence="3" key="1">
    <citation type="submission" date="2021-02" db="EMBL/GenBank/DDBJ databases">
        <title>Psilocybe cubensis genome.</title>
        <authorList>
            <person name="Mckernan K.J."/>
            <person name="Crawford S."/>
            <person name="Trippe A."/>
            <person name="Kane L.T."/>
            <person name="Mclaughlin S."/>
        </authorList>
    </citation>
    <scope>NUCLEOTIDE SEQUENCE [LARGE SCALE GENOMIC DNA]</scope>
    <source>
        <strain evidence="3">MGC-MH-2018</strain>
    </source>
</reference>
<dbReference type="EMBL" id="JAFIQS010000006">
    <property type="protein sequence ID" value="KAG5168200.1"/>
    <property type="molecule type" value="Genomic_DNA"/>
</dbReference>
<evidence type="ECO:0000256" key="1">
    <source>
        <dbReference type="SAM" id="MobiDB-lite"/>
    </source>
</evidence>